<feature type="region of interest" description="Disordered" evidence="1">
    <location>
        <begin position="95"/>
        <end position="137"/>
    </location>
</feature>
<feature type="non-terminal residue" evidence="2">
    <location>
        <position position="239"/>
    </location>
</feature>
<evidence type="ECO:0000313" key="3">
    <source>
        <dbReference type="Proteomes" id="UP000008370"/>
    </source>
</evidence>
<dbReference type="Proteomes" id="UP000008370">
    <property type="component" value="Unassembled WGS sequence"/>
</dbReference>
<organism evidence="2 3">
    <name type="scientific">Phanerochaete carnosa (strain HHB-10118-sp)</name>
    <name type="common">White-rot fungus</name>
    <name type="synonym">Peniophora carnosa</name>
    <dbReference type="NCBI Taxonomy" id="650164"/>
    <lineage>
        <taxon>Eukaryota</taxon>
        <taxon>Fungi</taxon>
        <taxon>Dikarya</taxon>
        <taxon>Basidiomycota</taxon>
        <taxon>Agaricomycotina</taxon>
        <taxon>Agaricomycetes</taxon>
        <taxon>Polyporales</taxon>
        <taxon>Phanerochaetaceae</taxon>
        <taxon>Phanerochaete</taxon>
    </lineage>
</organism>
<dbReference type="InParanoid" id="K5WH58"/>
<name>K5WH58_PHACS</name>
<evidence type="ECO:0000256" key="1">
    <source>
        <dbReference type="SAM" id="MobiDB-lite"/>
    </source>
</evidence>
<protein>
    <submittedName>
        <fullName evidence="2">Uncharacterized protein</fullName>
    </submittedName>
</protein>
<accession>K5WH58</accession>
<sequence length="239" mass="25752">MGEAPYGLPVRQLVHTLERCYHQSVLDDTLSVRRNLHKCLQRVHQNMQERCEKSSCRWISHTCDEDDYYLKICPLLFKSAEPSDRAGVAALSGLPRPSSALSDTPGALSRQHGLSEADAEQMRPAPHPPLTNPAATAPARMGFLGTLDADYRDTGFVDDWFLVYPLHARGRDDALDANIGKAAPHAAQVASSIVQSSGADAQPLEKTPQASGKISVDSGPGPETASAGGRVGQEDERSV</sequence>
<dbReference type="RefSeq" id="XP_007393973.1">
    <property type="nucleotide sequence ID" value="XM_007393911.1"/>
</dbReference>
<reference evidence="2 3" key="1">
    <citation type="journal article" date="2012" name="BMC Genomics">
        <title>Comparative genomics of the white-rot fungi, Phanerochaete carnosa and P. chrysosporium, to elucidate the genetic basis of the distinct wood types they colonize.</title>
        <authorList>
            <person name="Suzuki H."/>
            <person name="MacDonald J."/>
            <person name="Syed K."/>
            <person name="Salamov A."/>
            <person name="Hori C."/>
            <person name="Aerts A."/>
            <person name="Henrissat B."/>
            <person name="Wiebenga A."/>
            <person name="vanKuyk P.A."/>
            <person name="Barry K."/>
            <person name="Lindquist E."/>
            <person name="LaButti K."/>
            <person name="Lapidus A."/>
            <person name="Lucas S."/>
            <person name="Coutinho P."/>
            <person name="Gong Y."/>
            <person name="Samejima M."/>
            <person name="Mahadevan R."/>
            <person name="Abou-Zaid M."/>
            <person name="de Vries R.P."/>
            <person name="Igarashi K."/>
            <person name="Yadav J.S."/>
            <person name="Grigoriev I.V."/>
            <person name="Master E.R."/>
        </authorList>
    </citation>
    <scope>NUCLEOTIDE SEQUENCE [LARGE SCALE GENOMIC DNA]</scope>
    <source>
        <strain evidence="2 3">HHB-10118-sp</strain>
    </source>
</reference>
<dbReference type="GeneID" id="18915689"/>
<gene>
    <name evidence="2" type="ORF">PHACADRAFT_253155</name>
</gene>
<feature type="region of interest" description="Disordered" evidence="1">
    <location>
        <begin position="191"/>
        <end position="239"/>
    </location>
</feature>
<evidence type="ECO:0000313" key="2">
    <source>
        <dbReference type="EMBL" id="EKM58670.1"/>
    </source>
</evidence>
<dbReference type="AlphaFoldDB" id="K5WH58"/>
<keyword evidence="3" id="KW-1185">Reference proteome</keyword>
<dbReference type="HOGENOM" id="CLU_1163540_0_0_1"/>
<proteinExistence type="predicted"/>
<dbReference type="KEGG" id="pco:PHACADRAFT_253155"/>
<dbReference type="EMBL" id="JH930470">
    <property type="protein sequence ID" value="EKM58670.1"/>
    <property type="molecule type" value="Genomic_DNA"/>
</dbReference>